<gene>
    <name evidence="1" type="ORF">C7S16_6625</name>
</gene>
<comment type="caution">
    <text evidence="1">The sequence shown here is derived from an EMBL/GenBank/DDBJ whole genome shotgun (WGS) entry which is preliminary data.</text>
</comment>
<dbReference type="AlphaFoldDB" id="A0AAW9CUN5"/>
<name>A0AAW9CUN5_BURTH</name>
<dbReference type="InterPro" id="IPR036397">
    <property type="entry name" value="RNaseH_sf"/>
</dbReference>
<dbReference type="Proteomes" id="UP001272137">
    <property type="component" value="Unassembled WGS sequence"/>
</dbReference>
<organism evidence="1 2">
    <name type="scientific">Burkholderia thailandensis</name>
    <dbReference type="NCBI Taxonomy" id="57975"/>
    <lineage>
        <taxon>Bacteria</taxon>
        <taxon>Pseudomonadati</taxon>
        <taxon>Pseudomonadota</taxon>
        <taxon>Betaproteobacteria</taxon>
        <taxon>Burkholderiales</taxon>
        <taxon>Burkholderiaceae</taxon>
        <taxon>Burkholderia</taxon>
        <taxon>pseudomallei group</taxon>
    </lineage>
</organism>
<dbReference type="EMBL" id="QXCT01000001">
    <property type="protein sequence ID" value="MDW9252793.1"/>
    <property type="molecule type" value="Genomic_DNA"/>
</dbReference>
<evidence type="ECO:0000313" key="2">
    <source>
        <dbReference type="Proteomes" id="UP001272137"/>
    </source>
</evidence>
<dbReference type="GO" id="GO:0003676">
    <property type="term" value="F:nucleic acid binding"/>
    <property type="evidence" value="ECO:0007669"/>
    <property type="project" value="InterPro"/>
</dbReference>
<evidence type="ECO:0000313" key="1">
    <source>
        <dbReference type="EMBL" id="MDW9252793.1"/>
    </source>
</evidence>
<dbReference type="RefSeq" id="WP_009977906.1">
    <property type="nucleotide sequence ID" value="NZ_QXCT01000001.1"/>
</dbReference>
<protein>
    <submittedName>
        <fullName evidence="1">Uncharacterized protein</fullName>
    </submittedName>
</protein>
<sequence length="164" mass="17767">MTIALGIDPGIRGALAALDHNGHLRIADMPTRPKQGNGKVRNEIDAAALQRQLRELIPADEQAIVVMEALNTFAGGSVQTMASLEATKAVIATVCELSGYTPAIVTPQCWQRFYGIKRSASEDTKAQSLRLARDLYGPAFFPLAKHDGRADATLIARWAQRNLT</sequence>
<dbReference type="CDD" id="cd22992">
    <property type="entry name" value="MOC1"/>
    <property type="match status" value="1"/>
</dbReference>
<dbReference type="Gene3D" id="3.30.420.10">
    <property type="entry name" value="Ribonuclease H-like superfamily/Ribonuclease H"/>
    <property type="match status" value="1"/>
</dbReference>
<reference evidence="1" key="1">
    <citation type="submission" date="2018-08" db="EMBL/GenBank/DDBJ databases">
        <title>Identification of Burkholderia cepacia strains that express a Burkholderia pseudomallei-like capsular polysaccharide.</title>
        <authorList>
            <person name="Burtnick M.N."/>
            <person name="Vongsouvath M."/>
            <person name="Newton P."/>
            <person name="Wuthiekanun V."/>
            <person name="Limmathurotsakul D."/>
            <person name="Brett P.J."/>
            <person name="Chantratita N."/>
            <person name="Dance D.A."/>
        </authorList>
    </citation>
    <scope>NUCLEOTIDE SEQUENCE</scope>
    <source>
        <strain evidence="1">SBXCC001</strain>
    </source>
</reference>
<accession>A0AAW9CUN5</accession>
<proteinExistence type="predicted"/>